<keyword evidence="5 13" id="KW-0220">Diaminopimelate biosynthesis</keyword>
<dbReference type="InterPro" id="IPR022663">
    <property type="entry name" value="DapB_C"/>
</dbReference>
<evidence type="ECO:0000256" key="9">
    <source>
        <dbReference type="ARBA" id="ARBA00037922"/>
    </source>
</evidence>
<feature type="binding site" evidence="13">
    <location>
        <position position="54"/>
    </location>
    <ligand>
        <name>NADP(+)</name>
        <dbReference type="ChEBI" id="CHEBI:58349"/>
    </ligand>
</feature>
<keyword evidence="2 13" id="KW-0963">Cytoplasm</keyword>
<dbReference type="FunFam" id="3.30.360.10:FF:000004">
    <property type="entry name" value="4-hydroxy-tetrahydrodipicolinate reductase"/>
    <property type="match status" value="1"/>
</dbReference>
<evidence type="ECO:0000256" key="1">
    <source>
        <dbReference type="ARBA" id="ARBA00006642"/>
    </source>
</evidence>
<comment type="caution">
    <text evidence="13">Lacks conserved residue(s) required for the propagation of feature annotation.</text>
</comment>
<dbReference type="InterPro" id="IPR022664">
    <property type="entry name" value="DapB_N_CS"/>
</dbReference>
<dbReference type="PROSITE" id="PS01298">
    <property type="entry name" value="DAPB"/>
    <property type="match status" value="1"/>
</dbReference>
<dbReference type="InterPro" id="IPR036291">
    <property type="entry name" value="NAD(P)-bd_dom_sf"/>
</dbReference>
<feature type="domain" description="Dihydrodipicolinate reductase C-terminal" evidence="15">
    <location>
        <begin position="129"/>
        <end position="265"/>
    </location>
</feature>
<dbReference type="GO" id="GO:0005829">
    <property type="term" value="C:cytosol"/>
    <property type="evidence" value="ECO:0007669"/>
    <property type="project" value="TreeGrafter"/>
</dbReference>
<dbReference type="InterPro" id="IPR000846">
    <property type="entry name" value="DapB_N"/>
</dbReference>
<gene>
    <name evidence="13" type="primary">dapB</name>
    <name evidence="16" type="ORF">CRV11_01860</name>
</gene>
<comment type="pathway">
    <text evidence="9 13">Amino-acid biosynthesis; L-lysine biosynthesis via DAP pathway; (S)-tetrahydrodipicolinate from L-aspartate: step 4/4.</text>
</comment>
<dbReference type="Gene3D" id="3.40.50.720">
    <property type="entry name" value="NAD(P)-binding Rossmann-like Domain"/>
    <property type="match status" value="1"/>
</dbReference>
<dbReference type="GO" id="GO:0050661">
    <property type="term" value="F:NADP binding"/>
    <property type="evidence" value="ECO:0007669"/>
    <property type="project" value="UniProtKB-UniRule"/>
</dbReference>
<dbReference type="RefSeq" id="WP_136131663.1">
    <property type="nucleotide sequence ID" value="NZ_PDKS01000002.1"/>
</dbReference>
<evidence type="ECO:0000313" key="16">
    <source>
        <dbReference type="EMBL" id="PPI87257.1"/>
    </source>
</evidence>
<dbReference type="SUPFAM" id="SSF51735">
    <property type="entry name" value="NAD(P)-binding Rossmann-fold domains"/>
    <property type="match status" value="1"/>
</dbReference>
<keyword evidence="8 13" id="KW-0457">Lysine biosynthesis</keyword>
<keyword evidence="3 13" id="KW-0028">Amino-acid biosynthesis</keyword>
<dbReference type="Pfam" id="PF05173">
    <property type="entry name" value="DapB_C"/>
    <property type="match status" value="1"/>
</dbReference>
<dbReference type="UniPathway" id="UPA00034">
    <property type="reaction ID" value="UER00018"/>
</dbReference>
<comment type="function">
    <text evidence="13">Catalyzes the conversion of 4-hydroxy-tetrahydrodipicolinate (HTPA) to tetrahydrodipicolinate.</text>
</comment>
<keyword evidence="7 13" id="KW-0520">NAD</keyword>
<feature type="binding site" evidence="13">
    <location>
        <begin position="99"/>
        <end position="101"/>
    </location>
    <ligand>
        <name>NAD(+)</name>
        <dbReference type="ChEBI" id="CHEBI:57540"/>
    </ligand>
</feature>
<dbReference type="Gene3D" id="3.30.360.10">
    <property type="entry name" value="Dihydrodipicolinate Reductase, domain 2"/>
    <property type="match status" value="1"/>
</dbReference>
<dbReference type="AlphaFoldDB" id="A0A2P5SY31"/>
<dbReference type="PANTHER" id="PTHR20836:SF0">
    <property type="entry name" value="4-HYDROXY-TETRAHYDRODIPICOLINATE REDUCTASE 1, CHLOROPLASTIC-RELATED"/>
    <property type="match status" value="1"/>
</dbReference>
<feature type="active site" description="Proton donor/acceptor" evidence="13">
    <location>
        <position position="156"/>
    </location>
</feature>
<feature type="binding site" evidence="13">
    <location>
        <position position="157"/>
    </location>
    <ligand>
        <name>(S)-2,3,4,5-tetrahydrodipicolinate</name>
        <dbReference type="ChEBI" id="CHEBI:16845"/>
    </ligand>
</feature>
<comment type="catalytic activity">
    <reaction evidence="12 13">
        <text>(S)-2,3,4,5-tetrahydrodipicolinate + NAD(+) + H2O = (2S,4S)-4-hydroxy-2,3,4,5-tetrahydrodipicolinate + NADH + H(+)</text>
        <dbReference type="Rhea" id="RHEA:35323"/>
        <dbReference type="ChEBI" id="CHEBI:15377"/>
        <dbReference type="ChEBI" id="CHEBI:15378"/>
        <dbReference type="ChEBI" id="CHEBI:16845"/>
        <dbReference type="ChEBI" id="CHEBI:57540"/>
        <dbReference type="ChEBI" id="CHEBI:57945"/>
        <dbReference type="ChEBI" id="CHEBI:67139"/>
        <dbReference type="EC" id="1.17.1.8"/>
    </reaction>
</comment>
<dbReference type="Proteomes" id="UP000296034">
    <property type="component" value="Unassembled WGS sequence"/>
</dbReference>
<dbReference type="EC" id="1.17.1.8" evidence="10 13"/>
<evidence type="ECO:0000313" key="17">
    <source>
        <dbReference type="Proteomes" id="UP000296034"/>
    </source>
</evidence>
<comment type="subunit">
    <text evidence="13">Homotetramer.</text>
</comment>
<keyword evidence="6 13" id="KW-0560">Oxidoreductase</keyword>
<comment type="caution">
    <text evidence="16">The sequence shown here is derived from an EMBL/GenBank/DDBJ whole genome shotgun (WGS) entry which is preliminary data.</text>
</comment>
<feature type="binding site" evidence="13">
    <location>
        <begin position="10"/>
        <end position="15"/>
    </location>
    <ligand>
        <name>NAD(+)</name>
        <dbReference type="ChEBI" id="CHEBI:57540"/>
    </ligand>
</feature>
<evidence type="ECO:0000256" key="10">
    <source>
        <dbReference type="ARBA" id="ARBA00038983"/>
    </source>
</evidence>
<comment type="similarity">
    <text evidence="1 13">Belongs to the DapB family.</text>
</comment>
<dbReference type="OrthoDB" id="9790352at2"/>
<feature type="binding site" evidence="13">
    <location>
        <begin position="166"/>
        <end position="167"/>
    </location>
    <ligand>
        <name>(S)-2,3,4,5-tetrahydrodipicolinate</name>
        <dbReference type="ChEBI" id="CHEBI:16845"/>
    </ligand>
</feature>
<keyword evidence="4 13" id="KW-0521">NADP</keyword>
<feature type="binding site" evidence="13">
    <location>
        <begin position="123"/>
        <end position="126"/>
    </location>
    <ligand>
        <name>NAD(+)</name>
        <dbReference type="ChEBI" id="CHEBI:57540"/>
    </ligand>
</feature>
<comment type="caution">
    <text evidence="13">Was originally thought to be a dihydrodipicolinate reductase (DHDPR), catalyzing the conversion of dihydrodipicolinate to tetrahydrodipicolinate. However, it was shown in E.coli that the substrate of the enzymatic reaction is not dihydrodipicolinate (DHDP) but in fact (2S,4S)-4-hydroxy-2,3,4,5-tetrahydrodipicolinic acid (HTPA), the product released by the DapA-catalyzed reaction.</text>
</comment>
<dbReference type="PANTHER" id="PTHR20836">
    <property type="entry name" value="DIHYDRODIPICOLINATE REDUCTASE"/>
    <property type="match status" value="1"/>
</dbReference>
<feature type="domain" description="Dihydrodipicolinate reductase N-terminal" evidence="14">
    <location>
        <begin position="4"/>
        <end position="126"/>
    </location>
</feature>
<evidence type="ECO:0000256" key="12">
    <source>
        <dbReference type="ARBA" id="ARBA00049396"/>
    </source>
</evidence>
<evidence type="ECO:0000256" key="13">
    <source>
        <dbReference type="HAMAP-Rule" id="MF_00102"/>
    </source>
</evidence>
<evidence type="ECO:0000256" key="11">
    <source>
        <dbReference type="ARBA" id="ARBA00049080"/>
    </source>
</evidence>
<organism evidence="16 17">
    <name type="scientific">Candidatus Pantoea edessiphila</name>
    <dbReference type="NCBI Taxonomy" id="2044610"/>
    <lineage>
        <taxon>Bacteria</taxon>
        <taxon>Pseudomonadati</taxon>
        <taxon>Pseudomonadota</taxon>
        <taxon>Gammaproteobacteria</taxon>
        <taxon>Enterobacterales</taxon>
        <taxon>Erwiniaceae</taxon>
        <taxon>Pantoea</taxon>
    </lineage>
</organism>
<comment type="catalytic activity">
    <reaction evidence="11 13">
        <text>(S)-2,3,4,5-tetrahydrodipicolinate + NADP(+) + H2O = (2S,4S)-4-hydroxy-2,3,4,5-tetrahydrodipicolinate + NADPH + H(+)</text>
        <dbReference type="Rhea" id="RHEA:35331"/>
        <dbReference type="ChEBI" id="CHEBI:15377"/>
        <dbReference type="ChEBI" id="CHEBI:15378"/>
        <dbReference type="ChEBI" id="CHEBI:16845"/>
        <dbReference type="ChEBI" id="CHEBI:57783"/>
        <dbReference type="ChEBI" id="CHEBI:58349"/>
        <dbReference type="ChEBI" id="CHEBI:67139"/>
        <dbReference type="EC" id="1.17.1.8"/>
    </reaction>
</comment>
<evidence type="ECO:0000259" key="15">
    <source>
        <dbReference type="Pfam" id="PF05173"/>
    </source>
</evidence>
<name>A0A2P5SY31_9GAMM</name>
<dbReference type="GO" id="GO:0016726">
    <property type="term" value="F:oxidoreductase activity, acting on CH or CH2 groups, NAD or NADP as acceptor"/>
    <property type="evidence" value="ECO:0007669"/>
    <property type="project" value="UniProtKB-UniRule"/>
</dbReference>
<dbReference type="HAMAP" id="MF_00102">
    <property type="entry name" value="DapB"/>
    <property type="match status" value="1"/>
</dbReference>
<evidence type="ECO:0000256" key="5">
    <source>
        <dbReference type="ARBA" id="ARBA00022915"/>
    </source>
</evidence>
<proteinExistence type="inferred from homology"/>
<dbReference type="Pfam" id="PF01113">
    <property type="entry name" value="DapB_N"/>
    <property type="match status" value="1"/>
</dbReference>
<dbReference type="PIRSF" id="PIRSF000161">
    <property type="entry name" value="DHPR"/>
    <property type="match status" value="1"/>
</dbReference>
<dbReference type="GO" id="GO:0009089">
    <property type="term" value="P:lysine biosynthetic process via diaminopimelate"/>
    <property type="evidence" value="ECO:0007669"/>
    <property type="project" value="UniProtKB-UniRule"/>
</dbReference>
<dbReference type="GO" id="GO:0008839">
    <property type="term" value="F:4-hydroxy-tetrahydrodipicolinate reductase"/>
    <property type="evidence" value="ECO:0007669"/>
    <property type="project" value="UniProtKB-UniRule"/>
</dbReference>
<evidence type="ECO:0000259" key="14">
    <source>
        <dbReference type="Pfam" id="PF01113"/>
    </source>
</evidence>
<evidence type="ECO:0000256" key="8">
    <source>
        <dbReference type="ARBA" id="ARBA00023154"/>
    </source>
</evidence>
<reference evidence="16 17" key="1">
    <citation type="journal article" date="2018" name="Genome Biol. Evol.">
        <title>Cladogenesis and Genomic Streamlining in Extracellular Endosymbionts of Tropical Stink Bugs.</title>
        <authorList>
            <person name="Otero-Bravo A."/>
            <person name="Goffredi S."/>
            <person name="Sabree Z.L."/>
        </authorList>
    </citation>
    <scope>NUCLEOTIDE SEQUENCE [LARGE SCALE GENOMIC DNA]</scope>
    <source>
        <strain evidence="16 17">SoET</strain>
    </source>
</reference>
<evidence type="ECO:0000256" key="2">
    <source>
        <dbReference type="ARBA" id="ARBA00022490"/>
    </source>
</evidence>
<dbReference type="NCBIfam" id="TIGR00036">
    <property type="entry name" value="dapB"/>
    <property type="match status" value="1"/>
</dbReference>
<comment type="subcellular location">
    <subcellularLocation>
        <location evidence="13">Cytoplasm</location>
    </subcellularLocation>
</comment>
<protein>
    <recommendedName>
        <fullName evidence="10 13">4-hydroxy-tetrahydrodipicolinate reductase</fullName>
        <shortName evidence="13">HTPA reductase</shortName>
        <ecNumber evidence="10 13">1.17.1.8</ecNumber>
    </recommendedName>
</protein>
<evidence type="ECO:0000256" key="3">
    <source>
        <dbReference type="ARBA" id="ARBA00022605"/>
    </source>
</evidence>
<evidence type="ECO:0000256" key="4">
    <source>
        <dbReference type="ARBA" id="ARBA00022857"/>
    </source>
</evidence>
<feature type="active site" description="Proton donor" evidence="13">
    <location>
        <position position="160"/>
    </location>
</feature>
<sequence>MDIMRVAITGAQGRMGLNLIRAAQKEHINLRSVLVKPGSTLIGHDAGELIGINKIGIQITDNIYNIIDHFDCLIDFTNKKSTLANLNICHKYRKSMVIGTTGFNQEDYQLINRLSNDIPIILSANFSIGMNVVLKLLEKTAKIIGNNSDIEIIEAHHCNKIDAPSGTALTMGKTIANIMNWEFDQHAIYSRKGIIGKRQKKSIGFSVIRAGDIIGEHTAMFSNIGERIEITHRVSDRMNFALGAMKATKWLQGKKYGFFNMWDVLGLSSV</sequence>
<dbReference type="SUPFAM" id="SSF55347">
    <property type="entry name" value="Glyceraldehyde-3-phosphate dehydrogenase-like, C-terminal domain"/>
    <property type="match status" value="1"/>
</dbReference>
<dbReference type="CDD" id="cd02274">
    <property type="entry name" value="DHDPR_N"/>
    <property type="match status" value="1"/>
</dbReference>
<evidence type="ECO:0000256" key="6">
    <source>
        <dbReference type="ARBA" id="ARBA00023002"/>
    </source>
</evidence>
<dbReference type="EMBL" id="PDKS01000002">
    <property type="protein sequence ID" value="PPI87257.1"/>
    <property type="molecule type" value="Genomic_DNA"/>
</dbReference>
<dbReference type="GO" id="GO:0051287">
    <property type="term" value="F:NAD binding"/>
    <property type="evidence" value="ECO:0007669"/>
    <property type="project" value="UniProtKB-UniRule"/>
</dbReference>
<evidence type="ECO:0000256" key="7">
    <source>
        <dbReference type="ARBA" id="ARBA00023027"/>
    </source>
</evidence>
<dbReference type="GO" id="GO:0019877">
    <property type="term" value="P:diaminopimelate biosynthetic process"/>
    <property type="evidence" value="ECO:0007669"/>
    <property type="project" value="UniProtKB-UniRule"/>
</dbReference>
<dbReference type="InterPro" id="IPR023940">
    <property type="entry name" value="DHDPR_bac"/>
</dbReference>
<accession>A0A2P5SY31</accession>